<proteinExistence type="predicted"/>
<reference evidence="2" key="1">
    <citation type="submission" date="2022-05" db="EMBL/GenBank/DDBJ databases">
        <title>A methanotrophic Mycobacterium dominates a cave microbial ecosystem.</title>
        <authorList>
            <person name="Van Spanning R.J.M."/>
            <person name="Guan Q."/>
            <person name="Melkonian C."/>
            <person name="Gallant J."/>
            <person name="Polerecky L."/>
            <person name="Flot J.-F."/>
            <person name="Brandt B.W."/>
            <person name="Braster M."/>
            <person name="Iturbe Espinoza P."/>
            <person name="Aerts J."/>
            <person name="Meima-Franke M."/>
            <person name="Piersma S.R."/>
            <person name="Bunduc C."/>
            <person name="Ummels R."/>
            <person name="Pain A."/>
            <person name="Fleming E.J."/>
            <person name="van der Wel N."/>
            <person name="Gherman V.D."/>
            <person name="Sarbu S.M."/>
            <person name="Bodelier P.L.E."/>
            <person name="Bitter W."/>
        </authorList>
    </citation>
    <scope>NUCLEOTIDE SEQUENCE</scope>
    <source>
        <strain evidence="2">Sulfur Cave</strain>
    </source>
</reference>
<dbReference type="Proteomes" id="UP001056610">
    <property type="component" value="Chromosome"/>
</dbReference>
<keyword evidence="1" id="KW-1133">Transmembrane helix</keyword>
<evidence type="ECO:0000313" key="3">
    <source>
        <dbReference type="Proteomes" id="UP001056610"/>
    </source>
</evidence>
<feature type="transmembrane region" description="Helical" evidence="1">
    <location>
        <begin position="40"/>
        <end position="58"/>
    </location>
</feature>
<organism evidence="2 3">
    <name type="scientific">Candidatus Mycobacterium methanotrophicum</name>
    <dbReference type="NCBI Taxonomy" id="2943498"/>
    <lineage>
        <taxon>Bacteria</taxon>
        <taxon>Bacillati</taxon>
        <taxon>Actinomycetota</taxon>
        <taxon>Actinomycetes</taxon>
        <taxon>Mycobacteriales</taxon>
        <taxon>Mycobacteriaceae</taxon>
        <taxon>Mycobacterium</taxon>
    </lineage>
</organism>
<evidence type="ECO:0000313" key="2">
    <source>
        <dbReference type="EMBL" id="UQX09450.1"/>
    </source>
</evidence>
<evidence type="ECO:0008006" key="4">
    <source>
        <dbReference type="Google" id="ProtNLM"/>
    </source>
</evidence>
<keyword evidence="3" id="KW-1185">Reference proteome</keyword>
<keyword evidence="1" id="KW-0472">Membrane</keyword>
<gene>
    <name evidence="2" type="ORF">M5I08_13605</name>
</gene>
<evidence type="ECO:0000256" key="1">
    <source>
        <dbReference type="SAM" id="Phobius"/>
    </source>
</evidence>
<dbReference type="RefSeq" id="WP_249762768.1">
    <property type="nucleotide sequence ID" value="NZ_CP097320.1"/>
</dbReference>
<name>A0ABY4QHM4_9MYCO</name>
<keyword evidence="1" id="KW-0812">Transmembrane</keyword>
<protein>
    <recommendedName>
        <fullName evidence="4">ABC transmembrane type-1 domain-containing protein</fullName>
    </recommendedName>
</protein>
<accession>A0ABY4QHM4</accession>
<sequence>MTVSATVLLSVVLSGFAGMTAVGAVLTHGRDQGLLTLADVLVPAVIPTLLVIAVTIAYRGGPTRGWHGAKKGWRCPSQLTLDFR</sequence>
<dbReference type="EMBL" id="CP097320">
    <property type="protein sequence ID" value="UQX09450.1"/>
    <property type="molecule type" value="Genomic_DNA"/>
</dbReference>